<evidence type="ECO:0000256" key="1">
    <source>
        <dbReference type="SAM" id="MobiDB-lite"/>
    </source>
</evidence>
<dbReference type="AlphaFoldDB" id="A0A9W7E127"/>
<keyword evidence="2" id="KW-1133">Transmembrane helix</keyword>
<evidence type="ECO:0000256" key="2">
    <source>
        <dbReference type="SAM" id="Phobius"/>
    </source>
</evidence>
<feature type="transmembrane region" description="Helical" evidence="2">
    <location>
        <begin position="210"/>
        <end position="230"/>
    </location>
</feature>
<sequence length="495" mass="55467">MAQNPVTLTIESGAPPPSPGLSRRLSRGTSIWSMQDHLEDFEEVIEKDKLRVDELGKGAMKRMFHLKRELVKKETYEADDFAVDFLGKPLPLSVSQVVRTKAAVDEIGLLNILSSGRKVRIASGGKHTKERYKRTGRKLILVYVLISIVLVGLKSNPLVYDQGKGACLEAESISLMFETGANATTSRIEAEAICKGFKDRNMILIGIAKWIQISLVVLEFTINIVLLNDFTALLSRSRSEDIVSIGPTKRFVKTGSLALRVVLISDYSNHFASNLVTLFVDLFLVFIFVELIDVVAGSILKPSADAILKEVDEYDETYMRLERANKLWMFMPNKGEENEYQGLLIEGSRAFRGKLHPAYKKGMEGGRGELVGFYFTGILIRWSILLGRLRACFPFFKPYSSALNSHFSVSFTDDDMSRHVGKELDFEGKVRRRAQRIAHNRSKLFYVSSDEKDMAKIDNEGEEVTVAPARDESFSQRSRILSSAMIEGAISPGMI</sequence>
<feature type="compositionally biased region" description="Polar residues" evidence="1">
    <location>
        <begin position="1"/>
        <end position="10"/>
    </location>
</feature>
<dbReference type="EMBL" id="BRXY01000071">
    <property type="protein sequence ID" value="GMH61400.1"/>
    <property type="molecule type" value="Genomic_DNA"/>
</dbReference>
<dbReference type="OrthoDB" id="227629at2759"/>
<dbReference type="Proteomes" id="UP001165085">
    <property type="component" value="Unassembled WGS sequence"/>
</dbReference>
<keyword evidence="4" id="KW-1185">Reference proteome</keyword>
<feature type="transmembrane region" description="Helical" evidence="2">
    <location>
        <begin position="139"/>
        <end position="155"/>
    </location>
</feature>
<evidence type="ECO:0000313" key="4">
    <source>
        <dbReference type="Proteomes" id="UP001165085"/>
    </source>
</evidence>
<accession>A0A9W7E127</accession>
<organism evidence="3 4">
    <name type="scientific">Triparma strigata</name>
    <dbReference type="NCBI Taxonomy" id="1606541"/>
    <lineage>
        <taxon>Eukaryota</taxon>
        <taxon>Sar</taxon>
        <taxon>Stramenopiles</taxon>
        <taxon>Ochrophyta</taxon>
        <taxon>Bolidophyceae</taxon>
        <taxon>Parmales</taxon>
        <taxon>Triparmaceae</taxon>
        <taxon>Triparma</taxon>
    </lineage>
</organism>
<name>A0A9W7E127_9STRA</name>
<comment type="caution">
    <text evidence="3">The sequence shown here is derived from an EMBL/GenBank/DDBJ whole genome shotgun (WGS) entry which is preliminary data.</text>
</comment>
<keyword evidence="2" id="KW-0812">Transmembrane</keyword>
<evidence type="ECO:0000313" key="3">
    <source>
        <dbReference type="EMBL" id="GMH61400.1"/>
    </source>
</evidence>
<gene>
    <name evidence="3" type="ORF">TrST_g6705</name>
</gene>
<feature type="transmembrane region" description="Helical" evidence="2">
    <location>
        <begin position="275"/>
        <end position="300"/>
    </location>
</feature>
<proteinExistence type="predicted"/>
<keyword evidence="2" id="KW-0472">Membrane</keyword>
<feature type="region of interest" description="Disordered" evidence="1">
    <location>
        <begin position="1"/>
        <end position="25"/>
    </location>
</feature>
<reference evidence="4" key="1">
    <citation type="journal article" date="2023" name="Commun. Biol.">
        <title>Genome analysis of Parmales, the sister group of diatoms, reveals the evolutionary specialization of diatoms from phago-mixotrophs to photoautotrophs.</title>
        <authorList>
            <person name="Ban H."/>
            <person name="Sato S."/>
            <person name="Yoshikawa S."/>
            <person name="Yamada K."/>
            <person name="Nakamura Y."/>
            <person name="Ichinomiya M."/>
            <person name="Sato N."/>
            <person name="Blanc-Mathieu R."/>
            <person name="Endo H."/>
            <person name="Kuwata A."/>
            <person name="Ogata H."/>
        </authorList>
    </citation>
    <scope>NUCLEOTIDE SEQUENCE [LARGE SCALE GENOMIC DNA]</scope>
    <source>
        <strain evidence="4">NIES 3701</strain>
    </source>
</reference>
<protein>
    <submittedName>
        <fullName evidence="3">Uncharacterized protein</fullName>
    </submittedName>
</protein>